<dbReference type="KEGG" id="vg:36841252"/>
<protein>
    <submittedName>
        <fullName evidence="2">Uncharacterized protein</fullName>
    </submittedName>
</protein>
<organism evidence="2">
    <name type="scientific">Pandoravirus macleodensis</name>
    <dbReference type="NCBI Taxonomy" id="2107707"/>
    <lineage>
        <taxon>Viruses</taxon>
        <taxon>Pandoravirus</taxon>
    </lineage>
</organism>
<dbReference type="GeneID" id="36841252"/>
<accession>A0A2U7UED4</accession>
<evidence type="ECO:0000313" key="2">
    <source>
        <dbReference type="EMBL" id="AVK76797.1"/>
    </source>
</evidence>
<proteinExistence type="predicted"/>
<gene>
    <name evidence="2" type="ORF">pmac_cds_109</name>
</gene>
<name>A0A2U7UED4_9VIRU</name>
<feature type="region of interest" description="Disordered" evidence="1">
    <location>
        <begin position="1"/>
        <end position="21"/>
    </location>
</feature>
<sequence length="297" mass="33001">MASTAHEINAQADGDNSGAMQEPHKVKQTLFACIDKRTRDVDGSALLRAEFDHDRRLVTALLSKVRIGHALELCLSRRTLRTDADDRDHERVFVVRHTRGFSFDCSYTDEMILRSDQDAADAITLACLAAHVVPIRINGFGLSDRLQESWDRRWRHTVVASLADAPGDDGWTPETICDTGTVIRALIDSSFLCAPHSDTPLLAKRLGCLEAVATLASTLCALVPRDTHTVSRQDRISLSMSEAERSREMEAGKSLRAMLAWIDAMERTDAIFEHGLKQYQAQCVARMIASDSRTTHV</sequence>
<dbReference type="EMBL" id="MG011691">
    <property type="protein sequence ID" value="AVK76797.1"/>
    <property type="molecule type" value="Genomic_DNA"/>
</dbReference>
<evidence type="ECO:0000256" key="1">
    <source>
        <dbReference type="SAM" id="MobiDB-lite"/>
    </source>
</evidence>
<dbReference type="RefSeq" id="YP_009480793.1">
    <property type="nucleotide sequence ID" value="NC_037665.1"/>
</dbReference>
<reference evidence="2" key="1">
    <citation type="journal article" date="2018" name="Nat. Commun.">
        <title>Diversity and evolution of the emerging Pandoraviridae family.</title>
        <authorList>
            <person name="Legendre M."/>
            <person name="Fabre E."/>
            <person name="Poirot O."/>
            <person name="Jeudy S."/>
            <person name="Lartigue A."/>
            <person name="Alempic J.M."/>
            <person name="Beucher L."/>
            <person name="Philippe N."/>
            <person name="Bertaux L."/>
            <person name="Christo-Foroux E."/>
            <person name="Labadie K."/>
            <person name="Coute Y."/>
            <person name="Abergel C."/>
            <person name="Claverie J.M."/>
        </authorList>
    </citation>
    <scope>NUCLEOTIDE SEQUENCE [LARGE SCALE GENOMIC DNA]</scope>
    <source>
        <strain evidence="2">Macleodensis</strain>
    </source>
</reference>
<dbReference type="Proteomes" id="UP000249758">
    <property type="component" value="Segment"/>
</dbReference>